<accession>A0A448XH68</accession>
<comment type="caution">
    <text evidence="1">The sequence shown here is derived from an EMBL/GenBank/DDBJ whole genome shotgun (WGS) entry which is preliminary data.</text>
</comment>
<sequence length="69" mass="7397">MMPSSGNPLISSSTPKLFSVRALDRFTMAICLDDIEIRLFVATGGFAHDGLLDVAVILSYESGALFSMV</sequence>
<proteinExistence type="predicted"/>
<name>A0A448XH68_9PLAT</name>
<gene>
    <name evidence="1" type="ORF">PXEA_LOCUS30035</name>
</gene>
<dbReference type="Proteomes" id="UP000784294">
    <property type="component" value="Unassembled WGS sequence"/>
</dbReference>
<reference evidence="1" key="1">
    <citation type="submission" date="2018-11" db="EMBL/GenBank/DDBJ databases">
        <authorList>
            <consortium name="Pathogen Informatics"/>
        </authorList>
    </citation>
    <scope>NUCLEOTIDE SEQUENCE</scope>
</reference>
<organism evidence="1 2">
    <name type="scientific">Protopolystoma xenopodis</name>
    <dbReference type="NCBI Taxonomy" id="117903"/>
    <lineage>
        <taxon>Eukaryota</taxon>
        <taxon>Metazoa</taxon>
        <taxon>Spiralia</taxon>
        <taxon>Lophotrochozoa</taxon>
        <taxon>Platyhelminthes</taxon>
        <taxon>Monogenea</taxon>
        <taxon>Polyopisthocotylea</taxon>
        <taxon>Polystomatidea</taxon>
        <taxon>Polystomatidae</taxon>
        <taxon>Protopolystoma</taxon>
    </lineage>
</organism>
<dbReference type="AlphaFoldDB" id="A0A448XH68"/>
<protein>
    <submittedName>
        <fullName evidence="1">Uncharacterized protein</fullName>
    </submittedName>
</protein>
<keyword evidence="2" id="KW-1185">Reference proteome</keyword>
<evidence type="ECO:0000313" key="1">
    <source>
        <dbReference type="EMBL" id="VEL36595.1"/>
    </source>
</evidence>
<evidence type="ECO:0000313" key="2">
    <source>
        <dbReference type="Proteomes" id="UP000784294"/>
    </source>
</evidence>
<dbReference type="EMBL" id="CAAALY010252678">
    <property type="protein sequence ID" value="VEL36595.1"/>
    <property type="molecule type" value="Genomic_DNA"/>
</dbReference>